<feature type="region of interest" description="Disordered" evidence="2">
    <location>
        <begin position="611"/>
        <end position="634"/>
    </location>
</feature>
<sequence length="1482" mass="171887">MRKGEPLLHFRQAFVFDMAQTEVTPRRLIPEEEVYRQVFDAEVSLVKALENEKLPSKPRSAPLLPLVRESRAVTGHGILTNRQKRWMQGRPNESSIENPVHFKYAALDAIQNTSKPDSYFDALEVRGLPDTPKTTYKKTNIIERLEASRKERHESYLEDMYQEFGVINAELEPHILESCENLKEQLLENDSEIEQLLQTIKSDDDLLLHNLSDLEELWDSISGHSVCRQTWIRELDAILEQVENDRGNLIRETLKSYNKVLERVAHLMPPDVHRLLEREAQRVNSTILMNRRAYADLTSHLLSADVERERQCYISWQRRVEDWRQLKCEVAIQTFNEFMQSPAIKDPPDLKRKMQFFTSEQQTLNKKRLDLLESLRNMRPPNSTKSAVYQWNTGLTDICRQLEEVHARYKDIIQSEYDRVIDQCMEEVNRVKEQFLSGGILNAVRTEEVMNESFLPLVGEKQTKFEHEIDKMERSLENLCNFHVMMIKSLFKFVQGAAHLWDLHEIGLARQERNLQELLEKNRRDHDGANQVKEANLDIIMDKMRQDSSEQALTDSLKKALSALDEIKQLYNDFHALEMRTSRSYPDLVEEELKKYDGEVCKYFQVDRRSSMSETKPKRKDFKSGKPEQSKAKKTIEDVLTTSNGTTFYILVEPGEHGLLGSPESIKSMKTCITFITDTQEEDEEEDIVPPYIEAIVIKEELFLDLRRHIRMEFLEHLEEWKIQAKDRANSVVAAKVEELNSELDLRLHLHEPRASRAEQDVHNVRAAELVMHRERVERHCRGVTTSLNEFKTRFQQMVEEHDKETDIFKHSVQELEATFTSATKTHELLVIQDQVTGRVEQYMDVIRTSLRKFRHDLDDMLSTLRNSNARFRKTFKVFSDGGNFSTDEVDEYRKKLERMANKIDSSEGSFMAELEGMESKRLEAAYDYAGKLEDRFKNHLFDLTFMEKVTRWLTNTQVKVKSEVAFSNSQAKKLAIYLSTFERHIDAVEKPNLDKEQVTARDVQSSLIPILQTFHERSLYLNCLLNPATPSLAILQAGLKRKEDKKEEEKKENKGSKGTLKPKKSKKKISQKTVTENTETTESTETQNGDGVKPKSTPSLSRVARATDGDGRPKTVPGELSHKLSDQDLKSRQRSAGRKVSASRRDPSGPRYDKKYLVFGEKVEEGRHFMARIKNTLREGLEGLLATSEMYYRQKGQRTPTRPQAIHENFDLCAEALVQRLTSYKTQAEEYHNSCIQELRAQMQKFSVILVHLPPLVVQIIVADQLRDLAKERKELEEDYEVRVQELEKRKNLHQSQLRPSLGHPHNRTEMDTLCSSEERRRQEALDGAKQHAEALAKLEAQFASSFIEKLAQTCETMLLQFDAVLSLEDVEVGKVEPKPKSTKRLLREKLAGDEDGKDKLAPFPSGGTSWEGLPTNELTVKTTQGHLAVIKSRNKAYEGYKEKFDARLTAIREEMNAQIQNEERWTRSWQRSITKIKELY</sequence>
<dbReference type="InterPro" id="IPR028089">
    <property type="entry name" value="DUF4455"/>
</dbReference>
<comment type="caution">
    <text evidence="5">The sequence shown here is derived from an EMBL/GenBank/DDBJ whole genome shotgun (WGS) entry which is preliminary data.</text>
</comment>
<proteinExistence type="predicted"/>
<evidence type="ECO:0008006" key="7">
    <source>
        <dbReference type="Google" id="ProtNLM"/>
    </source>
</evidence>
<dbReference type="OrthoDB" id="431588at2759"/>
<dbReference type="EMBL" id="RCHS01000511">
    <property type="protein sequence ID" value="RMX58461.1"/>
    <property type="molecule type" value="Genomic_DNA"/>
</dbReference>
<reference evidence="5 6" key="1">
    <citation type="journal article" date="2018" name="Sci. Rep.">
        <title>Comparative analysis of the Pocillopora damicornis genome highlights role of immune system in coral evolution.</title>
        <authorList>
            <person name="Cunning R."/>
            <person name="Bay R.A."/>
            <person name="Gillette P."/>
            <person name="Baker A.C."/>
            <person name="Traylor-Knowles N."/>
        </authorList>
    </citation>
    <scope>NUCLEOTIDE SEQUENCE [LARGE SCALE GENOMIC DNA]</scope>
    <source>
        <strain evidence="5">RSMAS</strain>
        <tissue evidence="5">Whole animal</tissue>
    </source>
</reference>
<evidence type="ECO:0000256" key="2">
    <source>
        <dbReference type="SAM" id="MobiDB-lite"/>
    </source>
</evidence>
<keyword evidence="6" id="KW-1185">Reference proteome</keyword>
<evidence type="ECO:0000313" key="5">
    <source>
        <dbReference type="EMBL" id="RMX58461.1"/>
    </source>
</evidence>
<name>A0A3M6UXQ3_POCDA</name>
<dbReference type="Pfam" id="PF14643">
    <property type="entry name" value="DUF4455"/>
    <property type="match status" value="1"/>
</dbReference>
<feature type="compositionally biased region" description="Basic and acidic residues" evidence="2">
    <location>
        <begin position="1144"/>
        <end position="1154"/>
    </location>
</feature>
<evidence type="ECO:0000259" key="4">
    <source>
        <dbReference type="Pfam" id="PF14644"/>
    </source>
</evidence>
<dbReference type="Pfam" id="PF14644">
    <property type="entry name" value="DUF4456"/>
    <property type="match status" value="1"/>
</dbReference>
<feature type="compositionally biased region" description="Basic and acidic residues" evidence="2">
    <location>
        <begin position="1041"/>
        <end position="1056"/>
    </location>
</feature>
<evidence type="ECO:0000259" key="3">
    <source>
        <dbReference type="Pfam" id="PF14643"/>
    </source>
</evidence>
<dbReference type="PANTHER" id="PTHR21444">
    <property type="entry name" value="COILED-COIL DOMAIN-CONTAINING PROTEIN 180"/>
    <property type="match status" value="1"/>
</dbReference>
<feature type="coiled-coil region" evidence="1">
    <location>
        <begin position="1267"/>
        <end position="1298"/>
    </location>
</feature>
<evidence type="ECO:0000313" key="6">
    <source>
        <dbReference type="Proteomes" id="UP000275408"/>
    </source>
</evidence>
<dbReference type="STRING" id="46731.A0A3M6UXQ3"/>
<dbReference type="Proteomes" id="UP000275408">
    <property type="component" value="Unassembled WGS sequence"/>
</dbReference>
<feature type="compositionally biased region" description="Basic and acidic residues" evidence="2">
    <location>
        <begin position="622"/>
        <end position="634"/>
    </location>
</feature>
<feature type="region of interest" description="Disordered" evidence="2">
    <location>
        <begin position="1392"/>
        <end position="1416"/>
    </location>
</feature>
<feature type="domain" description="DUF4456" evidence="4">
    <location>
        <begin position="1186"/>
        <end position="1389"/>
    </location>
</feature>
<dbReference type="InterPro" id="IPR027914">
    <property type="entry name" value="DUF4456"/>
</dbReference>
<feature type="domain" description="DUF4455" evidence="3">
    <location>
        <begin position="147"/>
        <end position="609"/>
    </location>
</feature>
<evidence type="ECO:0000256" key="1">
    <source>
        <dbReference type="SAM" id="Coils"/>
    </source>
</evidence>
<gene>
    <name evidence="5" type="ORF">pdam_00020875</name>
</gene>
<feature type="compositionally biased region" description="Low complexity" evidence="2">
    <location>
        <begin position="1072"/>
        <end position="1087"/>
    </location>
</feature>
<dbReference type="PANTHER" id="PTHR21444:SF14">
    <property type="entry name" value="COILED-COIL DOMAIN-CONTAINING PROTEIN 180"/>
    <property type="match status" value="1"/>
</dbReference>
<organism evidence="5 6">
    <name type="scientific">Pocillopora damicornis</name>
    <name type="common">Cauliflower coral</name>
    <name type="synonym">Millepora damicornis</name>
    <dbReference type="NCBI Taxonomy" id="46731"/>
    <lineage>
        <taxon>Eukaryota</taxon>
        <taxon>Metazoa</taxon>
        <taxon>Cnidaria</taxon>
        <taxon>Anthozoa</taxon>
        <taxon>Hexacorallia</taxon>
        <taxon>Scleractinia</taxon>
        <taxon>Astrocoeniina</taxon>
        <taxon>Pocilloporidae</taxon>
        <taxon>Pocillopora</taxon>
    </lineage>
</organism>
<feature type="compositionally biased region" description="Basic and acidic residues" evidence="2">
    <location>
        <begin position="1392"/>
        <end position="1402"/>
    </location>
</feature>
<feature type="region of interest" description="Disordered" evidence="2">
    <location>
        <begin position="1040"/>
        <end position="1154"/>
    </location>
</feature>
<accession>A0A3M6UXQ3</accession>
<keyword evidence="1" id="KW-0175">Coiled coil</keyword>
<feature type="compositionally biased region" description="Basic and acidic residues" evidence="2">
    <location>
        <begin position="1121"/>
        <end position="1132"/>
    </location>
</feature>
<feature type="compositionally biased region" description="Basic residues" evidence="2">
    <location>
        <begin position="1061"/>
        <end position="1071"/>
    </location>
</feature>
<protein>
    <recommendedName>
        <fullName evidence="7">DUF4455 domain-containing protein</fullName>
    </recommendedName>
</protein>